<proteinExistence type="predicted"/>
<name>A0A9P0E6Y5_NEZVI</name>
<keyword evidence="2" id="KW-1185">Reference proteome</keyword>
<dbReference type="EMBL" id="OV725078">
    <property type="protein sequence ID" value="CAH1392771.1"/>
    <property type="molecule type" value="Genomic_DNA"/>
</dbReference>
<reference evidence="1" key="1">
    <citation type="submission" date="2022-01" db="EMBL/GenBank/DDBJ databases">
        <authorList>
            <person name="King R."/>
        </authorList>
    </citation>
    <scope>NUCLEOTIDE SEQUENCE</scope>
</reference>
<evidence type="ECO:0000313" key="1">
    <source>
        <dbReference type="EMBL" id="CAH1392771.1"/>
    </source>
</evidence>
<evidence type="ECO:0000313" key="2">
    <source>
        <dbReference type="Proteomes" id="UP001152798"/>
    </source>
</evidence>
<dbReference type="OrthoDB" id="616263at2759"/>
<organism evidence="1 2">
    <name type="scientific">Nezara viridula</name>
    <name type="common">Southern green stink bug</name>
    <name type="synonym">Cimex viridulus</name>
    <dbReference type="NCBI Taxonomy" id="85310"/>
    <lineage>
        <taxon>Eukaryota</taxon>
        <taxon>Metazoa</taxon>
        <taxon>Ecdysozoa</taxon>
        <taxon>Arthropoda</taxon>
        <taxon>Hexapoda</taxon>
        <taxon>Insecta</taxon>
        <taxon>Pterygota</taxon>
        <taxon>Neoptera</taxon>
        <taxon>Paraneoptera</taxon>
        <taxon>Hemiptera</taxon>
        <taxon>Heteroptera</taxon>
        <taxon>Panheteroptera</taxon>
        <taxon>Pentatomomorpha</taxon>
        <taxon>Pentatomoidea</taxon>
        <taxon>Pentatomidae</taxon>
        <taxon>Pentatominae</taxon>
        <taxon>Nezara</taxon>
    </lineage>
</organism>
<dbReference type="AlphaFoldDB" id="A0A9P0E6Y5"/>
<gene>
    <name evidence="1" type="ORF">NEZAVI_LOCUS3539</name>
</gene>
<dbReference type="Proteomes" id="UP001152798">
    <property type="component" value="Chromosome 2"/>
</dbReference>
<accession>A0A9P0E6Y5</accession>
<sequence>MTGRYRYEDLRRHMKMCFGTIQRHLKQLGYVSRFDVWGSHKLTEANLVNRILICNSLLNRHKTNPLSIG</sequence>
<protein>
    <submittedName>
        <fullName evidence="1">Uncharacterized protein</fullName>
    </submittedName>
</protein>